<dbReference type="FunFam" id="3.20.20.60:FF:000028">
    <property type="entry name" value="2-keto-3-deoxy-L-rhamnonate aldolase-like"/>
    <property type="match status" value="1"/>
</dbReference>
<dbReference type="Proteomes" id="UP000228380">
    <property type="component" value="Chromosome 17"/>
</dbReference>
<dbReference type="KEGG" id="pda:103719075"/>
<evidence type="ECO:0000256" key="3">
    <source>
        <dbReference type="ARBA" id="ARBA00023239"/>
    </source>
</evidence>
<dbReference type="AlphaFoldDB" id="A0A8B7CU08"/>
<dbReference type="InterPro" id="IPR005000">
    <property type="entry name" value="Aldolase/citrate-lyase_domain"/>
</dbReference>
<dbReference type="GO" id="GO:0016832">
    <property type="term" value="F:aldehyde-lyase activity"/>
    <property type="evidence" value="ECO:0007669"/>
    <property type="project" value="TreeGrafter"/>
</dbReference>
<dbReference type="GeneID" id="103719075"/>
<dbReference type="PANTHER" id="PTHR30502">
    <property type="entry name" value="2-KETO-3-DEOXY-L-RHAMNONATE ALDOLASE"/>
    <property type="match status" value="1"/>
</dbReference>
<protein>
    <submittedName>
        <fullName evidence="7">2-keto-3-deoxy-L-rhamnonate aldolase-like</fullName>
    </submittedName>
</protein>
<evidence type="ECO:0000259" key="5">
    <source>
        <dbReference type="Pfam" id="PF03328"/>
    </source>
</evidence>
<dbReference type="GO" id="GO:0005737">
    <property type="term" value="C:cytoplasm"/>
    <property type="evidence" value="ECO:0007669"/>
    <property type="project" value="TreeGrafter"/>
</dbReference>
<dbReference type="Pfam" id="PF03328">
    <property type="entry name" value="HpcH_HpaI"/>
    <property type="match status" value="1"/>
</dbReference>
<keyword evidence="2" id="KW-0479">Metal-binding</keyword>
<dbReference type="InterPro" id="IPR040442">
    <property type="entry name" value="Pyrv_kinase-like_dom_sf"/>
</dbReference>
<dbReference type="GO" id="GO:0046872">
    <property type="term" value="F:metal ion binding"/>
    <property type="evidence" value="ECO:0007669"/>
    <property type="project" value="UniProtKB-KW"/>
</dbReference>
<accession>A0A8B7CU08</accession>
<name>A0A8B7CU08_PHODC</name>
<evidence type="ECO:0000256" key="4">
    <source>
        <dbReference type="SAM" id="MobiDB-lite"/>
    </source>
</evidence>
<dbReference type="InterPro" id="IPR015813">
    <property type="entry name" value="Pyrv/PenolPyrv_kinase-like_dom"/>
</dbReference>
<feature type="compositionally biased region" description="Basic and acidic residues" evidence="4">
    <location>
        <begin position="358"/>
        <end position="368"/>
    </location>
</feature>
<gene>
    <name evidence="7" type="primary">LOC103719075</name>
</gene>
<dbReference type="RefSeq" id="XP_008806368.1">
    <property type="nucleotide sequence ID" value="XM_008808146.3"/>
</dbReference>
<evidence type="ECO:0000256" key="1">
    <source>
        <dbReference type="ARBA" id="ARBA00005568"/>
    </source>
</evidence>
<feature type="region of interest" description="Disordered" evidence="4">
    <location>
        <begin position="344"/>
        <end position="368"/>
    </location>
</feature>
<reference evidence="7" key="2">
    <citation type="submission" date="2025-08" db="UniProtKB">
        <authorList>
            <consortium name="RefSeq"/>
        </authorList>
    </citation>
    <scope>IDENTIFICATION</scope>
    <source>
        <tissue evidence="7">Young leaves</tissue>
    </source>
</reference>
<reference evidence="6" key="1">
    <citation type="journal article" date="2019" name="Nat. Commun.">
        <title>Genome-wide association mapping of date palm fruit traits.</title>
        <authorList>
            <person name="Hazzouri K.M."/>
            <person name="Gros-Balthazard M."/>
            <person name="Flowers J.M."/>
            <person name="Copetti D."/>
            <person name="Lemansour A."/>
            <person name="Lebrun M."/>
            <person name="Masmoudi K."/>
            <person name="Ferrand S."/>
            <person name="Dhar M.I."/>
            <person name="Fresquez Z.A."/>
            <person name="Rosas U."/>
            <person name="Zhang J."/>
            <person name="Talag J."/>
            <person name="Lee S."/>
            <person name="Kudrna D."/>
            <person name="Powell R.F."/>
            <person name="Leitch I.J."/>
            <person name="Krueger R.R."/>
            <person name="Wing R.A."/>
            <person name="Amiri K.M.A."/>
            <person name="Purugganan M.D."/>
        </authorList>
    </citation>
    <scope>NUCLEOTIDE SEQUENCE [LARGE SCALE GENOMIC DNA]</scope>
    <source>
        <strain evidence="6">cv. Khalas</strain>
    </source>
</reference>
<keyword evidence="6" id="KW-1185">Reference proteome</keyword>
<proteinExistence type="inferred from homology"/>
<dbReference type="OrthoDB" id="1621678at2759"/>
<dbReference type="Gene3D" id="3.20.20.60">
    <property type="entry name" value="Phosphoenolpyruvate-binding domains"/>
    <property type="match status" value="1"/>
</dbReference>
<organism evidence="6 7">
    <name type="scientific">Phoenix dactylifera</name>
    <name type="common">Date palm</name>
    <dbReference type="NCBI Taxonomy" id="42345"/>
    <lineage>
        <taxon>Eukaryota</taxon>
        <taxon>Viridiplantae</taxon>
        <taxon>Streptophyta</taxon>
        <taxon>Embryophyta</taxon>
        <taxon>Tracheophyta</taxon>
        <taxon>Spermatophyta</taxon>
        <taxon>Magnoliopsida</taxon>
        <taxon>Liliopsida</taxon>
        <taxon>Arecaceae</taxon>
        <taxon>Coryphoideae</taxon>
        <taxon>Phoeniceae</taxon>
        <taxon>Phoenix</taxon>
    </lineage>
</organism>
<evidence type="ECO:0000313" key="7">
    <source>
        <dbReference type="RefSeq" id="XP_008806368.1"/>
    </source>
</evidence>
<comment type="similarity">
    <text evidence="1">Belongs to the HpcH/HpaI aldolase family.</text>
</comment>
<sequence length="368" mass="39417">MAAAASCSTTIAAASQRNPLLFSPKTLNPRNPSIILLESNQTVARISMTSQSSMKRASFPRIRAAAASLDPDPAPLSPEPRILKSRLAAGETLYGLFLLSSSPTLAELAGLAGYDYVVVDMEHGSGGIAEALPCLRALAAARTPAILRLPELSAAWAKKALDLGPQGLMFPMIESPGAAELAVSFCRFPPRGVRGSAHTVVRASAYGIDDGYLARVDEELLVMCQVETAAGLAEIEAIAGVEGVDVVQMEPLDLSASMGYLWDPRNRKVRDAMKEAERKVLGMRNKLSAAEGGGAGEKGPYLGGLAMPHDRAENMKMRGYHMVTGAVDVGIFRQAAVEDVRRWRSAEVDIGEDDDEDEKTKDEEYWSE</sequence>
<dbReference type="PANTHER" id="PTHR30502:SF0">
    <property type="entry name" value="PHOSPHOENOLPYRUVATE CARBOXYLASE FAMILY PROTEIN"/>
    <property type="match status" value="1"/>
</dbReference>
<dbReference type="InterPro" id="IPR050251">
    <property type="entry name" value="HpcH-HpaI_aldolase"/>
</dbReference>
<evidence type="ECO:0000313" key="6">
    <source>
        <dbReference type="Proteomes" id="UP000228380"/>
    </source>
</evidence>
<feature type="domain" description="HpcH/HpaI aldolase/citrate lyase" evidence="5">
    <location>
        <begin position="94"/>
        <end position="334"/>
    </location>
</feature>
<dbReference type="SUPFAM" id="SSF51621">
    <property type="entry name" value="Phosphoenolpyruvate/pyruvate domain"/>
    <property type="match status" value="1"/>
</dbReference>
<keyword evidence="3" id="KW-0456">Lyase</keyword>
<evidence type="ECO:0000256" key="2">
    <source>
        <dbReference type="ARBA" id="ARBA00022723"/>
    </source>
</evidence>